<organism evidence="3 4">
    <name type="scientific">Nocardioides albertanoniae</name>
    <dbReference type="NCBI Taxonomy" id="1175486"/>
    <lineage>
        <taxon>Bacteria</taxon>
        <taxon>Bacillati</taxon>
        <taxon>Actinomycetota</taxon>
        <taxon>Actinomycetes</taxon>
        <taxon>Propionibacteriales</taxon>
        <taxon>Nocardioidaceae</taxon>
        <taxon>Nocardioides</taxon>
    </lineage>
</organism>
<proteinExistence type="predicted"/>
<accession>A0A543A3F1</accession>
<sequence length="204" mass="22066">MILAQPTPPLTPTPEEGRSWLRRELADPEYHDLDLVQRIMRWIERTLSGGLPSAGDMPWAQTVAAMVVFALLLVGIGLLVSRARRSPRAARDRNGDVLTDESLSAAALRQRAEAAYGAGDHGTAVVEGFRALARRQVERGRLADDPGLTAAEVAASLEREVAAVDGRAVRAAELFDEVLYGDHPATREQAEGVLALEQELAVAR</sequence>
<keyword evidence="4" id="KW-1185">Reference proteome</keyword>
<evidence type="ECO:0000256" key="1">
    <source>
        <dbReference type="SAM" id="Phobius"/>
    </source>
</evidence>
<dbReference type="Proteomes" id="UP000320209">
    <property type="component" value="Unassembled WGS sequence"/>
</dbReference>
<protein>
    <submittedName>
        <fullName evidence="3">Uncharacterized protein DUF4129</fullName>
    </submittedName>
</protein>
<keyword evidence="1" id="KW-0812">Transmembrane</keyword>
<gene>
    <name evidence="3" type="ORF">FB381_0991</name>
</gene>
<dbReference type="OrthoDB" id="3389322at2"/>
<evidence type="ECO:0000313" key="4">
    <source>
        <dbReference type="Proteomes" id="UP000320209"/>
    </source>
</evidence>
<feature type="transmembrane region" description="Helical" evidence="1">
    <location>
        <begin position="59"/>
        <end position="81"/>
    </location>
</feature>
<reference evidence="3 4" key="1">
    <citation type="submission" date="2019-06" db="EMBL/GenBank/DDBJ databases">
        <title>Sequencing the genomes of 1000 actinobacteria strains.</title>
        <authorList>
            <person name="Klenk H.-P."/>
        </authorList>
    </citation>
    <scope>NUCLEOTIDE SEQUENCE [LARGE SCALE GENOMIC DNA]</scope>
    <source>
        <strain evidence="3 4">DSM 25218</strain>
    </source>
</reference>
<dbReference type="InterPro" id="IPR025403">
    <property type="entry name" value="TgpA-like_C"/>
</dbReference>
<name>A0A543A3F1_9ACTN</name>
<evidence type="ECO:0000259" key="2">
    <source>
        <dbReference type="Pfam" id="PF13559"/>
    </source>
</evidence>
<evidence type="ECO:0000313" key="3">
    <source>
        <dbReference type="EMBL" id="TQL67118.1"/>
    </source>
</evidence>
<dbReference type="RefSeq" id="WP_141779255.1">
    <property type="nucleotide sequence ID" value="NZ_VFOV01000001.1"/>
</dbReference>
<dbReference type="EMBL" id="VFOV01000001">
    <property type="protein sequence ID" value="TQL67118.1"/>
    <property type="molecule type" value="Genomic_DNA"/>
</dbReference>
<dbReference type="AlphaFoldDB" id="A0A543A3F1"/>
<keyword evidence="1" id="KW-0472">Membrane</keyword>
<comment type="caution">
    <text evidence="3">The sequence shown here is derived from an EMBL/GenBank/DDBJ whole genome shotgun (WGS) entry which is preliminary data.</text>
</comment>
<keyword evidence="1" id="KW-1133">Transmembrane helix</keyword>
<feature type="domain" description="Protein-glutamine gamma-glutamyltransferase-like C-terminal" evidence="2">
    <location>
        <begin position="129"/>
        <end position="195"/>
    </location>
</feature>
<dbReference type="Pfam" id="PF13559">
    <property type="entry name" value="DUF4129"/>
    <property type="match status" value="1"/>
</dbReference>